<name>A0A0T6LUH6_WENVI</name>
<feature type="domain" description="ThuA-like" evidence="1">
    <location>
        <begin position="8"/>
        <end position="217"/>
    </location>
</feature>
<dbReference type="Proteomes" id="UP000050867">
    <property type="component" value="Unassembled WGS sequence"/>
</dbReference>
<comment type="caution">
    <text evidence="2">The sequence shown here is derived from an EMBL/GenBank/DDBJ whole genome shotgun (WGS) entry which is preliminary data.</text>
</comment>
<evidence type="ECO:0000259" key="1">
    <source>
        <dbReference type="Pfam" id="PF06283"/>
    </source>
</evidence>
<gene>
    <name evidence="2" type="ORF">AQ490_19080</name>
</gene>
<dbReference type="InterPro" id="IPR029062">
    <property type="entry name" value="Class_I_gatase-like"/>
</dbReference>
<dbReference type="OrthoDB" id="9785923at2"/>
<evidence type="ECO:0000313" key="3">
    <source>
        <dbReference type="Proteomes" id="UP000050867"/>
    </source>
</evidence>
<organism evidence="2 3">
    <name type="scientific">Wenjunlia vitaminophila</name>
    <name type="common">Streptomyces vitaminophilus</name>
    <dbReference type="NCBI Taxonomy" id="76728"/>
    <lineage>
        <taxon>Bacteria</taxon>
        <taxon>Bacillati</taxon>
        <taxon>Actinomycetota</taxon>
        <taxon>Actinomycetes</taxon>
        <taxon>Kitasatosporales</taxon>
        <taxon>Streptomycetaceae</taxon>
        <taxon>Wenjunlia</taxon>
    </lineage>
</organism>
<dbReference type="STRING" id="76728.AQ490_19080"/>
<keyword evidence="3" id="KW-1185">Reference proteome</keyword>
<dbReference type="Gene3D" id="3.40.50.880">
    <property type="match status" value="1"/>
</dbReference>
<dbReference type="PANTHER" id="PTHR40469:SF2">
    <property type="entry name" value="GALACTOSE-BINDING DOMAIN-LIKE SUPERFAMILY PROTEIN"/>
    <property type="match status" value="1"/>
</dbReference>
<dbReference type="Pfam" id="PF06283">
    <property type="entry name" value="ThuA"/>
    <property type="match status" value="1"/>
</dbReference>
<dbReference type="InterPro" id="IPR029010">
    <property type="entry name" value="ThuA-like"/>
</dbReference>
<sequence>MTSGHRQALVVRGGWDGNHPVQTTNLFMSFLRENGFRILVEDCLEVYEDEDLLVETDLIVQCWTRGDITAGESAGLIAAVRAGTGFAGWHGGVVDAFREDLDYQLLIGGKFLTHQQGPGRHRIHLTAEHADHPVIAGLDDFDIHAEPYWTLNDPLNDVLATVTFDADDTRQRSTSIPAAWVRTWGKGRVFVSTVGHSPDDFRNPHVRTLTERGLLWASR</sequence>
<reference evidence="2 3" key="1">
    <citation type="submission" date="2015-10" db="EMBL/GenBank/DDBJ databases">
        <title>Draft genome sequence of pyrrolomycin-producing Streptomyces vitaminophilus.</title>
        <authorList>
            <person name="Graham D.E."/>
            <person name="Mahan K.M."/>
            <person name="Klingeman D.M."/>
            <person name="Hettich R.L."/>
            <person name="Parry R.J."/>
        </authorList>
    </citation>
    <scope>NUCLEOTIDE SEQUENCE [LARGE SCALE GENOMIC DNA]</scope>
    <source>
        <strain evidence="2 3">ATCC 31673</strain>
    </source>
</reference>
<dbReference type="SUPFAM" id="SSF52317">
    <property type="entry name" value="Class I glutamine amidotransferase-like"/>
    <property type="match status" value="1"/>
</dbReference>
<evidence type="ECO:0000313" key="2">
    <source>
        <dbReference type="EMBL" id="KRV49799.1"/>
    </source>
</evidence>
<dbReference type="AlphaFoldDB" id="A0A0T6LUH6"/>
<protein>
    <recommendedName>
        <fullName evidence="1">ThuA-like domain-containing protein</fullName>
    </recommendedName>
</protein>
<accession>A0A0T6LUH6</accession>
<dbReference type="eggNOG" id="COG3828">
    <property type="taxonomic scope" value="Bacteria"/>
</dbReference>
<proteinExistence type="predicted"/>
<dbReference type="EMBL" id="LLZU01000010">
    <property type="protein sequence ID" value="KRV49799.1"/>
    <property type="molecule type" value="Genomic_DNA"/>
</dbReference>
<dbReference type="PANTHER" id="PTHR40469">
    <property type="entry name" value="SECRETED GLYCOSYL HYDROLASE"/>
    <property type="match status" value="1"/>
</dbReference>
<dbReference type="RefSeq" id="WP_026220699.1">
    <property type="nucleotide sequence ID" value="NZ_LLZU01000010.1"/>
</dbReference>